<proteinExistence type="inferred from homology"/>
<keyword evidence="3" id="KW-1185">Reference proteome</keyword>
<dbReference type="PANTHER" id="PTHR35936:SF25">
    <property type="entry name" value="ABC TRANSPORTER SUBSTRATE-BINDING PROTEIN"/>
    <property type="match status" value="1"/>
</dbReference>
<dbReference type="AlphaFoldDB" id="A0A839IWT7"/>
<dbReference type="Proteomes" id="UP000565262">
    <property type="component" value="Unassembled WGS sequence"/>
</dbReference>
<accession>A0A839IWT7</accession>
<sequence>MLLILLMISSGSRSDPRPEVIIIADDDYPPFSYRDGLRPLGIYPRILNRVFYRMREQYRIEIRPLPWRRGLIMMAEGTGFAIFPPYYFPDKRPYLEKYSVPIMAERVTLFCSKKYIEGLKHRTGRFKPVWPSDFGGAVIGINPGYLLLGEDFWKRHREGFYVIEEGINNQKNLLKLASGRMDCLVNSRMSVLWDIQQLKNASKLSVADIVQVHVLKEQHGYLAFSKNSLMRYPFREDFITQFNIEIKQLSDSGELQKLIDDFEKELLF</sequence>
<evidence type="ECO:0000313" key="3">
    <source>
        <dbReference type="Proteomes" id="UP000565262"/>
    </source>
</evidence>
<comment type="caution">
    <text evidence="2">The sequence shown here is derived from an EMBL/GenBank/DDBJ whole genome shotgun (WGS) entry which is preliminary data.</text>
</comment>
<comment type="similarity">
    <text evidence="1">Belongs to the bacterial solute-binding protein 3 family.</text>
</comment>
<dbReference type="SUPFAM" id="SSF53850">
    <property type="entry name" value="Periplasmic binding protein-like II"/>
    <property type="match status" value="1"/>
</dbReference>
<reference evidence="2 3" key="1">
    <citation type="submission" date="2020-08" db="EMBL/GenBank/DDBJ databases">
        <title>Oceanospirillum sp. nov. isolated from marine sediment.</title>
        <authorList>
            <person name="Ji X."/>
        </authorList>
    </citation>
    <scope>NUCLEOTIDE SEQUENCE [LARGE SCALE GENOMIC DNA]</scope>
    <source>
        <strain evidence="2 3">D5</strain>
    </source>
</reference>
<evidence type="ECO:0000313" key="2">
    <source>
        <dbReference type="EMBL" id="MBB1489242.1"/>
    </source>
</evidence>
<dbReference type="EMBL" id="JACJFM010000047">
    <property type="protein sequence ID" value="MBB1489242.1"/>
    <property type="molecule type" value="Genomic_DNA"/>
</dbReference>
<dbReference type="Gene3D" id="3.40.190.10">
    <property type="entry name" value="Periplasmic binding protein-like II"/>
    <property type="match status" value="2"/>
</dbReference>
<organism evidence="2 3">
    <name type="scientific">Oceanospirillum sediminis</name>
    <dbReference type="NCBI Taxonomy" id="2760088"/>
    <lineage>
        <taxon>Bacteria</taxon>
        <taxon>Pseudomonadati</taxon>
        <taxon>Pseudomonadota</taxon>
        <taxon>Gammaproteobacteria</taxon>
        <taxon>Oceanospirillales</taxon>
        <taxon>Oceanospirillaceae</taxon>
        <taxon>Oceanospirillum</taxon>
    </lineage>
</organism>
<gene>
    <name evidence="2" type="ORF">H4O21_21760</name>
</gene>
<name>A0A839IWT7_9GAMM</name>
<protein>
    <submittedName>
        <fullName evidence="2">Transporter substrate-binding domain-containing protein</fullName>
    </submittedName>
</protein>
<evidence type="ECO:0000256" key="1">
    <source>
        <dbReference type="ARBA" id="ARBA00010333"/>
    </source>
</evidence>
<dbReference type="PANTHER" id="PTHR35936">
    <property type="entry name" value="MEMBRANE-BOUND LYTIC MUREIN TRANSGLYCOSYLASE F"/>
    <property type="match status" value="1"/>
</dbReference>